<dbReference type="AlphaFoldDB" id="A0A2V1JZR5"/>
<evidence type="ECO:0000313" key="2">
    <source>
        <dbReference type="Proteomes" id="UP000245212"/>
    </source>
</evidence>
<name>A0A2V1JZR5_9BURK</name>
<dbReference type="Proteomes" id="UP000245212">
    <property type="component" value="Unassembled WGS sequence"/>
</dbReference>
<proteinExistence type="predicted"/>
<sequence length="352" mass="37357">MSKASGSTDSVTRSGISSGALEIRDGAAQTATGQDAETVVAGLDREVLSGDGANGLDKTWDGEQLKRQVQAEAQIVAAFGQQAHQTVETYTQKARETLYERLETASEQERAEIQARLDEVLLEERVLNVLIGAVTGMGGSAVTKEALSAAADEMRKIMIEDSRTFVGVVDDEGNVLDNISGPSVGVRGDGIKLGGTRADLDALCGSDNKRCMTNDDGSLALNDKGQVQWNRDGAGGQSLAAWLGTEDGQKMAGLTGGIQGMKGTLFGRQYESGSWQDKLIEAFAGTHDYVGGSLSGLYDEQGNAARGRSDMKVFLHDRWSEIAIPVSAPFAAAEALPPEVWNAISILLREMR</sequence>
<evidence type="ECO:0000313" key="1">
    <source>
        <dbReference type="EMBL" id="PWF20773.1"/>
    </source>
</evidence>
<reference evidence="2" key="1">
    <citation type="submission" date="2018-05" db="EMBL/GenBank/DDBJ databases">
        <authorList>
            <person name="Li Y."/>
        </authorList>
    </citation>
    <scope>NUCLEOTIDE SEQUENCE [LARGE SCALE GENOMIC DNA]</scope>
    <source>
        <strain evidence="2">3d-2-2</strain>
    </source>
</reference>
<protein>
    <submittedName>
        <fullName evidence="1">Uncharacterized protein</fullName>
    </submittedName>
</protein>
<comment type="caution">
    <text evidence="1">The sequence shown here is derived from an EMBL/GenBank/DDBJ whole genome shotgun (WGS) entry which is preliminary data.</text>
</comment>
<dbReference type="EMBL" id="QETA01000015">
    <property type="protein sequence ID" value="PWF20773.1"/>
    <property type="molecule type" value="Genomic_DNA"/>
</dbReference>
<gene>
    <name evidence="1" type="ORF">DD235_16655</name>
</gene>
<organism evidence="1 2">
    <name type="scientific">Corticimicrobacter populi</name>
    <dbReference type="NCBI Taxonomy" id="2175229"/>
    <lineage>
        <taxon>Bacteria</taxon>
        <taxon>Pseudomonadati</taxon>
        <taxon>Pseudomonadota</taxon>
        <taxon>Betaproteobacteria</taxon>
        <taxon>Burkholderiales</taxon>
        <taxon>Alcaligenaceae</taxon>
        <taxon>Corticimicrobacter</taxon>
    </lineage>
</organism>
<keyword evidence="2" id="KW-1185">Reference proteome</keyword>
<accession>A0A2V1JZR5</accession>